<name>A0A9P3G9R4_9APHY</name>
<dbReference type="AlphaFoldDB" id="A0A9P3G9R4"/>
<protein>
    <recommendedName>
        <fullName evidence="3">BTB domain-containing protein</fullName>
    </recommendedName>
</protein>
<dbReference type="EMBL" id="BPQB01000014">
    <property type="protein sequence ID" value="GJE89974.1"/>
    <property type="molecule type" value="Genomic_DNA"/>
</dbReference>
<dbReference type="OrthoDB" id="2754676at2759"/>
<dbReference type="Proteomes" id="UP000703269">
    <property type="component" value="Unassembled WGS sequence"/>
</dbReference>
<keyword evidence="2" id="KW-1185">Reference proteome</keyword>
<gene>
    <name evidence="1" type="ORF">PsYK624_060920</name>
</gene>
<reference evidence="1 2" key="1">
    <citation type="submission" date="2021-08" db="EMBL/GenBank/DDBJ databases">
        <title>Draft Genome Sequence of Phanerochaete sordida strain YK-624.</title>
        <authorList>
            <person name="Mori T."/>
            <person name="Dohra H."/>
            <person name="Suzuki T."/>
            <person name="Kawagishi H."/>
            <person name="Hirai H."/>
        </authorList>
    </citation>
    <scope>NUCLEOTIDE SEQUENCE [LARGE SCALE GENOMIC DNA]</scope>
    <source>
        <strain evidence="1 2">YK-624</strain>
    </source>
</reference>
<accession>A0A9P3G9R4</accession>
<evidence type="ECO:0000313" key="1">
    <source>
        <dbReference type="EMBL" id="GJE89974.1"/>
    </source>
</evidence>
<evidence type="ECO:0000313" key="2">
    <source>
        <dbReference type="Proteomes" id="UP000703269"/>
    </source>
</evidence>
<proteinExistence type="predicted"/>
<evidence type="ECO:0008006" key="3">
    <source>
        <dbReference type="Google" id="ProtNLM"/>
    </source>
</evidence>
<comment type="caution">
    <text evidence="1">The sequence shown here is derived from an EMBL/GenBank/DDBJ whole genome shotgun (WGS) entry which is preliminary data.</text>
</comment>
<sequence length="305" mass="33588">MQQVAPVAPMPVWEMRPLQPLGQISDQDPDATLPLALCSIAFAHDANMLPSPPDLVLVSSDGVHFYIQSPVLLSASTNMFNALVFERKQTDTHIISVPEASAVINVLLHAAYLMSCAPYQPGARVLLDALDAFPSYGLSFGEHLAPSTPFYDAVQLALPDAPMDFYLIAAEHDLAPFARAAARHLDEFEVTQISEAQMQRMGVLYYNRLIAMLGRRASAVKQLLRSPPDGHPYSALCAEEDQQVLRDAWVLTASQFTTDLFKNTSSEVIVAQIRLLRSSLVCTDCRDAVTDRLQSLQAQLHELDQ</sequence>
<organism evidence="1 2">
    <name type="scientific">Phanerochaete sordida</name>
    <dbReference type="NCBI Taxonomy" id="48140"/>
    <lineage>
        <taxon>Eukaryota</taxon>
        <taxon>Fungi</taxon>
        <taxon>Dikarya</taxon>
        <taxon>Basidiomycota</taxon>
        <taxon>Agaricomycotina</taxon>
        <taxon>Agaricomycetes</taxon>
        <taxon>Polyporales</taxon>
        <taxon>Phanerochaetaceae</taxon>
        <taxon>Phanerochaete</taxon>
    </lineage>
</organism>